<dbReference type="GO" id="GO:0016052">
    <property type="term" value="P:carbohydrate catabolic process"/>
    <property type="evidence" value="ECO:0007669"/>
    <property type="project" value="InterPro"/>
</dbReference>
<accession>A0A2M7E9L7</accession>
<name>A0A2M7E9L7_9BACT</name>
<dbReference type="GO" id="GO:0030246">
    <property type="term" value="F:carbohydrate binding"/>
    <property type="evidence" value="ECO:0007669"/>
    <property type="project" value="InterPro"/>
</dbReference>
<protein>
    <submittedName>
        <fullName evidence="2">Carbohydrate-binding family 9-like protein</fullName>
    </submittedName>
</protein>
<dbReference type="SUPFAM" id="SSF49344">
    <property type="entry name" value="CBD9-like"/>
    <property type="match status" value="1"/>
</dbReference>
<dbReference type="InterPro" id="IPR010502">
    <property type="entry name" value="Carb-bd_dom_fam9"/>
</dbReference>
<evidence type="ECO:0000313" key="2">
    <source>
        <dbReference type="EMBL" id="PIV64430.1"/>
    </source>
</evidence>
<sequence>MDINRKGAYDCLFIREKIKVDGLLDEPVWQRAETLNFIIPVTHKKPQSKTEAKLLWDKDYLYVGFKAYDKDIWSYFKQRDSRTCDEDVLEIFIKPDPAKDPYYNFEINALNTVYDAFNVKRGAGGGDHHRWSRWDCQGLRSAVVIKGTLN</sequence>
<evidence type="ECO:0000259" key="1">
    <source>
        <dbReference type="Pfam" id="PF06452"/>
    </source>
</evidence>
<dbReference type="CDD" id="cd09620">
    <property type="entry name" value="CBM9_like_3"/>
    <property type="match status" value="1"/>
</dbReference>
<evidence type="ECO:0000313" key="3">
    <source>
        <dbReference type="Proteomes" id="UP000228886"/>
    </source>
</evidence>
<dbReference type="Gene3D" id="2.60.40.1190">
    <property type="match status" value="1"/>
</dbReference>
<proteinExistence type="predicted"/>
<dbReference type="PANTHER" id="PTHR35532:SF5">
    <property type="entry name" value="CARBOHYDRATE-BINDING DOMAIN-CONTAINING PROTEIN"/>
    <property type="match status" value="1"/>
</dbReference>
<feature type="domain" description="Carbohydrate-binding" evidence="1">
    <location>
        <begin position="20"/>
        <end position="115"/>
    </location>
</feature>
<dbReference type="Proteomes" id="UP000228886">
    <property type="component" value="Unassembled WGS sequence"/>
</dbReference>
<organism evidence="2 3">
    <name type="scientific">bacterium (Candidatus Ratteibacteria) CG01_land_8_20_14_3_00_40_19</name>
    <dbReference type="NCBI Taxonomy" id="2014290"/>
    <lineage>
        <taxon>Bacteria</taxon>
        <taxon>Candidatus Ratteibacteria</taxon>
    </lineage>
</organism>
<dbReference type="GO" id="GO:0004553">
    <property type="term" value="F:hydrolase activity, hydrolyzing O-glycosyl compounds"/>
    <property type="evidence" value="ECO:0007669"/>
    <property type="project" value="InterPro"/>
</dbReference>
<feature type="non-terminal residue" evidence="2">
    <location>
        <position position="150"/>
    </location>
</feature>
<gene>
    <name evidence="2" type="ORF">COS11_02235</name>
</gene>
<reference evidence="3" key="1">
    <citation type="submission" date="2017-09" db="EMBL/GenBank/DDBJ databases">
        <title>Depth-based differentiation of microbial function through sediment-hosted aquifers and enrichment of novel symbionts in the deep terrestrial subsurface.</title>
        <authorList>
            <person name="Probst A.J."/>
            <person name="Ladd B."/>
            <person name="Jarett J.K."/>
            <person name="Geller-Mcgrath D.E."/>
            <person name="Sieber C.M.K."/>
            <person name="Emerson J.B."/>
            <person name="Anantharaman K."/>
            <person name="Thomas B.C."/>
            <person name="Malmstrom R."/>
            <person name="Stieglmeier M."/>
            <person name="Klingl A."/>
            <person name="Woyke T."/>
            <person name="Ryan C.M."/>
            <person name="Banfield J.F."/>
        </authorList>
    </citation>
    <scope>NUCLEOTIDE SEQUENCE [LARGE SCALE GENOMIC DNA]</scope>
</reference>
<dbReference type="Pfam" id="PF06452">
    <property type="entry name" value="CBM9_1"/>
    <property type="match status" value="1"/>
</dbReference>
<dbReference type="PANTHER" id="PTHR35532">
    <property type="entry name" value="SIMILAR TO POLYHYDROXYALKANOATE DEPOLYMERASE"/>
    <property type="match status" value="1"/>
</dbReference>
<dbReference type="EMBL" id="PETL01000110">
    <property type="protein sequence ID" value="PIV64430.1"/>
    <property type="molecule type" value="Genomic_DNA"/>
</dbReference>
<comment type="caution">
    <text evidence="2">The sequence shown here is derived from an EMBL/GenBank/DDBJ whole genome shotgun (WGS) entry which is preliminary data.</text>
</comment>
<dbReference type="AlphaFoldDB" id="A0A2M7E9L7"/>